<feature type="compositionally biased region" description="Acidic residues" evidence="1">
    <location>
        <begin position="338"/>
        <end position="349"/>
    </location>
</feature>
<dbReference type="InterPro" id="IPR036465">
    <property type="entry name" value="vWFA_dom_sf"/>
</dbReference>
<dbReference type="PANTHER" id="PTHR41248:SF1">
    <property type="entry name" value="NORD PROTEIN"/>
    <property type="match status" value="1"/>
</dbReference>
<dbReference type="Proteomes" id="UP000006919">
    <property type="component" value="Plasmid pRUMAL01"/>
</dbReference>
<gene>
    <name evidence="3" type="ordered locus">Rumal_3339</name>
</gene>
<protein>
    <submittedName>
        <fullName evidence="3">von Willebrand factor type A</fullName>
    </submittedName>
</protein>
<evidence type="ECO:0000259" key="2">
    <source>
        <dbReference type="PROSITE" id="PS50234"/>
    </source>
</evidence>
<evidence type="ECO:0000256" key="1">
    <source>
        <dbReference type="SAM" id="MobiDB-lite"/>
    </source>
</evidence>
<dbReference type="SMART" id="SM00327">
    <property type="entry name" value="VWA"/>
    <property type="match status" value="1"/>
</dbReference>
<organism evidence="3 4">
    <name type="scientific">Ruminococcus albus (strain ATCC 27210 / DSM 20455 / JCM 14654 / NCDO 2250 / 7)</name>
    <dbReference type="NCBI Taxonomy" id="697329"/>
    <lineage>
        <taxon>Bacteria</taxon>
        <taxon>Bacillati</taxon>
        <taxon>Bacillota</taxon>
        <taxon>Clostridia</taxon>
        <taxon>Eubacteriales</taxon>
        <taxon>Oscillospiraceae</taxon>
        <taxon>Ruminococcus</taxon>
    </lineage>
</organism>
<dbReference type="KEGG" id="ral:Rumal_3339"/>
<evidence type="ECO:0000313" key="4">
    <source>
        <dbReference type="Proteomes" id="UP000006919"/>
    </source>
</evidence>
<feature type="compositionally biased region" description="Polar residues" evidence="1">
    <location>
        <begin position="272"/>
        <end position="282"/>
    </location>
</feature>
<dbReference type="Pfam" id="PF00092">
    <property type="entry name" value="VWA"/>
    <property type="match status" value="1"/>
</dbReference>
<dbReference type="PANTHER" id="PTHR41248">
    <property type="entry name" value="NORD PROTEIN"/>
    <property type="match status" value="1"/>
</dbReference>
<geneLocation type="plasmid" evidence="3 4">
    <name>pRUMAL01</name>
</geneLocation>
<dbReference type="InterPro" id="IPR051928">
    <property type="entry name" value="NorD/CobT"/>
</dbReference>
<dbReference type="HOGENOM" id="CLU_352984_0_0_9"/>
<feature type="compositionally biased region" description="Basic and acidic residues" evidence="1">
    <location>
        <begin position="418"/>
        <end position="441"/>
    </location>
</feature>
<feature type="region of interest" description="Disordered" evidence="1">
    <location>
        <begin position="269"/>
        <end position="305"/>
    </location>
</feature>
<proteinExistence type="predicted"/>
<dbReference type="SUPFAM" id="SSF53300">
    <property type="entry name" value="vWA-like"/>
    <property type="match status" value="1"/>
</dbReference>
<dbReference type="OrthoDB" id="9808317at2"/>
<feature type="compositionally biased region" description="Basic and acidic residues" evidence="1">
    <location>
        <begin position="378"/>
        <end position="411"/>
    </location>
</feature>
<dbReference type="EMBL" id="CP002404">
    <property type="protein sequence ID" value="ADU23801.1"/>
    <property type="molecule type" value="Genomic_DNA"/>
</dbReference>
<feature type="compositionally biased region" description="Low complexity" evidence="1">
    <location>
        <begin position="350"/>
        <end position="362"/>
    </location>
</feature>
<dbReference type="InterPro" id="IPR002035">
    <property type="entry name" value="VWF_A"/>
</dbReference>
<dbReference type="Gene3D" id="3.40.50.410">
    <property type="entry name" value="von Willebrand factor, type A domain"/>
    <property type="match status" value="1"/>
</dbReference>
<name>E6UJF5_RUMA7</name>
<accession>E6UJF5</accession>
<evidence type="ECO:0000313" key="3">
    <source>
        <dbReference type="EMBL" id="ADU23801.1"/>
    </source>
</evidence>
<dbReference type="RefSeq" id="WP_013483351.1">
    <property type="nucleotide sequence ID" value="NC_014824.1"/>
</dbReference>
<reference evidence="4" key="1">
    <citation type="journal article" date="2011" name="J. Bacteriol.">
        <title>Complete genome of the cellulolytic ruminal bacterium Ruminococcus albus 7.</title>
        <authorList>
            <person name="Suen G."/>
            <person name="Stevenson D.M."/>
            <person name="Bruce D.C."/>
            <person name="Chertkov O."/>
            <person name="Copeland A."/>
            <person name="Cheng J.F."/>
            <person name="Detter C."/>
            <person name="Detter J.C."/>
            <person name="Goodwin L.A."/>
            <person name="Han C.S."/>
            <person name="Hauser L.J."/>
            <person name="Ivanova N.N."/>
            <person name="Kyrpides N.C."/>
            <person name="Land M.L."/>
            <person name="Lapidus A."/>
            <person name="Lucas S."/>
            <person name="Ovchinnikova G."/>
            <person name="Pitluck S."/>
            <person name="Tapia R."/>
            <person name="Woyke T."/>
            <person name="Boyum J."/>
            <person name="Mead D."/>
            <person name="Weimer P.J."/>
        </authorList>
    </citation>
    <scope>NUCLEOTIDE SEQUENCE [LARGE SCALE GENOMIC DNA]</scope>
    <source>
        <strain evidence="4">ATCC 27210 / DSM 20455 / JCM 14654 / NCDO 2250 / 7</strain>
        <plasmid evidence="4">pRUMAL01</plasmid>
    </source>
</reference>
<feature type="domain" description="VWFA" evidence="2">
    <location>
        <begin position="610"/>
        <end position="796"/>
    </location>
</feature>
<feature type="region of interest" description="Disordered" evidence="1">
    <location>
        <begin position="320"/>
        <end position="458"/>
    </location>
</feature>
<dbReference type="AlphaFoldDB" id="E6UJF5"/>
<sequence>MNEKSKTELLRFWNGYFKKLSKIDSMIVGKKIAVKRCDDSLAYTTTKKDKRIISINPFSPSVPEYLVNAKRFINGLNIHEVGHQRFSDFDAHNNFIKIMETASNINFTNWLKKYDYPPLELSRAYTKKEVSLFHRIWNIIEDTSIEYWTYETTGGEFPNDLRFTVTSTYELGPSLEEYDDPFSQVCAAMLQYGDIGLLKGKFTFPEARKMFLEIQPSYDEAIEEGDAKKRILIAYFVFEKLKVFWEPLLKQQELMEELLKNLAHDLARQGKGTHSSDASSASPGEKSEDEIKKKEKKESRKKRTIEMTKKELEKLLKNLEKNDDNSEGEEVTIKIIDDDNEPEEKEDAESNGNSGSVSSKNDSTNDENGDSNNGIKSESTDNEDHCKSNSSDKSDENKSDGAEDSNIKDEPADNDSSDEAKAENDESNEKEAANDSSKKDSEVDENDNTSGSNDLVMENFDVESINTDLEDDDIWEDVEISPEEIDRINEEIDEIISNEIIFEKKNINDDKLIDFPDIQGRGFTKAKCKNVVLDGTSSSLSTAYENEVSCIAGDIDKLAEKLKRASAKPNTVKTRRSSGRLSVDRYSRFDAHPTTKLFDKRRTAGENDLAVFISVDESGSMSCGRRSNSARRAAIGIAEACAKAKIPLYIMGFTADIDGYEAYHLHYVRWKNTIDERYSLMNISARMNNFDGYSIRYASRLLQKRTEKNKLLIVISDGQPAAQAYRNYSNIGVADTKDAVRQATADGLVVHGIAIGGTDDEVLKEIYGVNFTENDNLSDLLRDFGSAILKQLIKER</sequence>
<dbReference type="PROSITE" id="PS50234">
    <property type="entry name" value="VWFA"/>
    <property type="match status" value="1"/>
</dbReference>
<keyword evidence="3" id="KW-0614">Plasmid</keyword>
<dbReference type="eggNOG" id="COG4547">
    <property type="taxonomic scope" value="Bacteria"/>
</dbReference>
<feature type="compositionally biased region" description="Basic and acidic residues" evidence="1">
    <location>
        <begin position="285"/>
        <end position="305"/>
    </location>
</feature>